<accession>A0A0F4GIM1</accession>
<evidence type="ECO:0000313" key="2">
    <source>
        <dbReference type="Proteomes" id="UP000033647"/>
    </source>
</evidence>
<dbReference type="Proteomes" id="UP000033647">
    <property type="component" value="Unassembled WGS sequence"/>
</dbReference>
<comment type="caution">
    <text evidence="1">The sequence shown here is derived from an EMBL/GenBank/DDBJ whole genome shotgun (WGS) entry which is preliminary data.</text>
</comment>
<dbReference type="InterPro" id="IPR038883">
    <property type="entry name" value="AN11006-like"/>
</dbReference>
<organism evidence="1 2">
    <name type="scientific">Zymoseptoria brevis</name>
    <dbReference type="NCBI Taxonomy" id="1047168"/>
    <lineage>
        <taxon>Eukaryota</taxon>
        <taxon>Fungi</taxon>
        <taxon>Dikarya</taxon>
        <taxon>Ascomycota</taxon>
        <taxon>Pezizomycotina</taxon>
        <taxon>Dothideomycetes</taxon>
        <taxon>Dothideomycetidae</taxon>
        <taxon>Mycosphaerellales</taxon>
        <taxon>Mycosphaerellaceae</taxon>
        <taxon>Zymoseptoria</taxon>
    </lineage>
</organism>
<dbReference type="EMBL" id="LAFY01000508">
    <property type="protein sequence ID" value="KJX97289.1"/>
    <property type="molecule type" value="Genomic_DNA"/>
</dbReference>
<dbReference type="PANTHER" id="PTHR42085">
    <property type="entry name" value="F-BOX DOMAIN-CONTAINING PROTEIN"/>
    <property type="match status" value="1"/>
</dbReference>
<protein>
    <submittedName>
        <fullName evidence="1">Uncharacterized protein</fullName>
    </submittedName>
</protein>
<reference evidence="1 2" key="1">
    <citation type="submission" date="2015-03" db="EMBL/GenBank/DDBJ databases">
        <title>RNA-seq based gene annotation and comparative genomics of four Zymoseptoria species reveal species-specific pathogenicity related genes and transposable element activity.</title>
        <authorList>
            <person name="Grandaubert J."/>
            <person name="Bhattacharyya A."/>
            <person name="Stukenbrock E.H."/>
        </authorList>
    </citation>
    <scope>NUCLEOTIDE SEQUENCE [LARGE SCALE GENOMIC DNA]</scope>
    <source>
        <strain evidence="1 2">Zb18110</strain>
    </source>
</reference>
<keyword evidence="2" id="KW-1185">Reference proteome</keyword>
<evidence type="ECO:0000313" key="1">
    <source>
        <dbReference type="EMBL" id="KJX97289.1"/>
    </source>
</evidence>
<dbReference type="OrthoDB" id="62952at2759"/>
<gene>
    <name evidence="1" type="ORF">TI39_contig516g00009</name>
</gene>
<dbReference type="AlphaFoldDB" id="A0A0F4GIM1"/>
<name>A0A0F4GIM1_9PEZI</name>
<proteinExistence type="predicted"/>
<dbReference type="PANTHER" id="PTHR42085:SF1">
    <property type="entry name" value="F-BOX DOMAIN-CONTAINING PROTEIN"/>
    <property type="match status" value="1"/>
</dbReference>
<sequence length="492" mass="55813">MKDDDGARTALRTHNPQANLQDIASELRLNIYEALWTPRDRKYTIHTDKPDSRLSQRQRQGLREVSGEDFQFYTALLRVNKQIYNEAVTIMHRNTDLALWFISRKAGSVWPVRYRTPTVDAKSLITSIRLSADLNDQLPQVLRFEDFRCLEKLQVIVKGRRGGSLTAEEATDTLCELIEKCSANAKLKSVAIEMSCLTQAATMDVKHTTIDKDSVRREAAITPDLTHKDDFKQQQHMPTTAAPPPDVATAAVPDQVHATEDRSPQASFMGIPPELRLYIYEALWPPKKRKYTIHSDTPDGRISDRVIERAEEDKNETCTALLRVNKQIWQEAISILHKTSCLTMESDMQTLGHSCGTSVTTAVRAHVTSMRVRVTTASLQKHPTLDKSRRFTHDLYPNVEKLQISHCCHSPFLWKELGDPMRAFILAFSKSPKLKDVAVELSSTSQFGDPLYPRATKGLCNRIARSLREDYGKQGGNSAVFDVLWEWRQGDP</sequence>